<evidence type="ECO:0000313" key="3">
    <source>
        <dbReference type="EMBL" id="KAK8037476.1"/>
    </source>
</evidence>
<feature type="compositionally biased region" description="Basic and acidic residues" evidence="1">
    <location>
        <begin position="549"/>
        <end position="559"/>
    </location>
</feature>
<reference evidence="3 4" key="1">
    <citation type="submission" date="2023-01" db="EMBL/GenBank/DDBJ databases">
        <title>Analysis of 21 Apiospora genomes using comparative genomics revels a genus with tremendous synthesis potential of carbohydrate active enzymes and secondary metabolites.</title>
        <authorList>
            <person name="Sorensen T."/>
        </authorList>
    </citation>
    <scope>NUCLEOTIDE SEQUENCE [LARGE SCALE GENOMIC DNA]</scope>
    <source>
        <strain evidence="3 4">CBS 20057</strain>
    </source>
</reference>
<dbReference type="EMBL" id="JAQQWI010000002">
    <property type="protein sequence ID" value="KAK8037476.1"/>
    <property type="molecule type" value="Genomic_DNA"/>
</dbReference>
<name>A0ABR1SUF6_9PEZI</name>
<organism evidence="3 4">
    <name type="scientific">Apiospora marii</name>
    <dbReference type="NCBI Taxonomy" id="335849"/>
    <lineage>
        <taxon>Eukaryota</taxon>
        <taxon>Fungi</taxon>
        <taxon>Dikarya</taxon>
        <taxon>Ascomycota</taxon>
        <taxon>Pezizomycotina</taxon>
        <taxon>Sordariomycetes</taxon>
        <taxon>Xylariomycetidae</taxon>
        <taxon>Amphisphaeriales</taxon>
        <taxon>Apiosporaceae</taxon>
        <taxon>Apiospora</taxon>
    </lineage>
</organism>
<dbReference type="Proteomes" id="UP001396898">
    <property type="component" value="Unassembled WGS sequence"/>
</dbReference>
<protein>
    <recommendedName>
        <fullName evidence="5">Mg2+ transporter protein, CorA-like/Zinc transport protein ZntB</fullName>
    </recommendedName>
</protein>
<comment type="caution">
    <text evidence="3">The sequence shown here is derived from an EMBL/GenBank/DDBJ whole genome shotgun (WGS) entry which is preliminary data.</text>
</comment>
<feature type="compositionally biased region" description="Basic and acidic residues" evidence="1">
    <location>
        <begin position="181"/>
        <end position="195"/>
    </location>
</feature>
<feature type="compositionally biased region" description="Polar residues" evidence="1">
    <location>
        <begin position="260"/>
        <end position="277"/>
    </location>
</feature>
<feature type="region of interest" description="Disordered" evidence="1">
    <location>
        <begin position="254"/>
        <end position="300"/>
    </location>
</feature>
<feature type="region of interest" description="Disordered" evidence="1">
    <location>
        <begin position="544"/>
        <end position="575"/>
    </location>
</feature>
<dbReference type="Gene3D" id="1.20.58.340">
    <property type="entry name" value="Magnesium transport protein CorA, transmembrane region"/>
    <property type="match status" value="1"/>
</dbReference>
<keyword evidence="2" id="KW-1133">Transmembrane helix</keyword>
<evidence type="ECO:0000313" key="4">
    <source>
        <dbReference type="Proteomes" id="UP001396898"/>
    </source>
</evidence>
<keyword evidence="2" id="KW-0812">Transmembrane</keyword>
<evidence type="ECO:0008006" key="5">
    <source>
        <dbReference type="Google" id="ProtNLM"/>
    </source>
</evidence>
<evidence type="ECO:0000256" key="2">
    <source>
        <dbReference type="SAM" id="Phobius"/>
    </source>
</evidence>
<keyword evidence="2" id="KW-0472">Membrane</keyword>
<gene>
    <name evidence="3" type="ORF">PG991_000822</name>
</gene>
<feature type="transmembrane region" description="Helical" evidence="2">
    <location>
        <begin position="432"/>
        <end position="453"/>
    </location>
</feature>
<accession>A0ABR1SUF6</accession>
<keyword evidence="4" id="KW-1185">Reference proteome</keyword>
<feature type="compositionally biased region" description="Polar residues" evidence="1">
    <location>
        <begin position="170"/>
        <end position="180"/>
    </location>
</feature>
<evidence type="ECO:0000256" key="1">
    <source>
        <dbReference type="SAM" id="MobiDB-lite"/>
    </source>
</evidence>
<proteinExistence type="predicted"/>
<sequence>MEILQKYAEIEYKREKDSRFAAQPCQELYLYSAVDVADTLKKTYTRLDEVGLFERLSENGTTRGPRDASLQLVFLPVDAKGSGFCLSKDSLEKLCKCLNLDRTLLGFLVSSRSGWYHIDSGEGCHSFLYKDYLYSMAWSFNAKTMETKALVSERSEWRDKSFLRKEAQGEGNQDTGNRQEGNQEKGNQKVTPKRQDFDLPGLERQHLYHPLTLAFFGLVDATCYLDRVIVTDGYSLGDIEKITKHGAWVKREEKLKAQKGSENGQVSRSENGAQQQQECHRHISEQQIQGHKAGQLEEAEKSKKKVEQFSEASKKIANVIGVFSTLFKSVGVAKSMTETLENTNHWSLWMVKAGYDREDQTFKQFEQVADSIGGAVQLLRARIHTVNESALSTQKRAKAQANVVSGLIAREDTRIGHVLADRARRDGSTMKVIALMTMAFLPATFFAALWSIPVLEEPGLTKDNFWVYWAFTVPTTIVIFFVWDWLNDKNLWELKKLDTYHAAYHAFMRKFKKTNDTRTSEGVKEDAIVNPAGSSMEMLGGHYTFTQSRDPRDLEKGPPVDRTSAHSPFPRNPSP</sequence>
<feature type="transmembrane region" description="Helical" evidence="2">
    <location>
        <begin position="465"/>
        <end position="486"/>
    </location>
</feature>
<feature type="region of interest" description="Disordered" evidence="1">
    <location>
        <begin position="163"/>
        <end position="195"/>
    </location>
</feature>